<feature type="binding site" evidence="8">
    <location>
        <position position="195"/>
    </location>
    <ligand>
        <name>Zn(2+)</name>
        <dbReference type="ChEBI" id="CHEBI:29105"/>
    </ligand>
</feature>
<protein>
    <submittedName>
        <fullName evidence="10">N-acetylglucosamine-6-phosphate deacetylase</fullName>
    </submittedName>
</protein>
<feature type="binding site" evidence="7">
    <location>
        <begin position="306"/>
        <end position="308"/>
    </location>
    <ligand>
        <name>substrate</name>
    </ligand>
</feature>
<evidence type="ECO:0000256" key="5">
    <source>
        <dbReference type="PIRNR" id="PIRNR038994"/>
    </source>
</evidence>
<feature type="binding site" evidence="7">
    <location>
        <begin position="219"/>
        <end position="220"/>
    </location>
    <ligand>
        <name>substrate</name>
    </ligand>
</feature>
<dbReference type="PANTHER" id="PTHR11113:SF14">
    <property type="entry name" value="N-ACETYLGLUCOSAMINE-6-PHOSPHATE DEACETYLASE"/>
    <property type="match status" value="1"/>
</dbReference>
<organism evidence="10 11">
    <name type="scientific">Candidatus Microbacterium stercoravium</name>
    <dbReference type="NCBI Taxonomy" id="2838697"/>
    <lineage>
        <taxon>Bacteria</taxon>
        <taxon>Bacillati</taxon>
        <taxon>Actinomycetota</taxon>
        <taxon>Actinomycetes</taxon>
        <taxon>Micrococcales</taxon>
        <taxon>Microbacteriaceae</taxon>
        <taxon>Microbacterium</taxon>
    </lineage>
</organism>
<keyword evidence="3 5" id="KW-0378">Hydrolase</keyword>
<comment type="cofactor">
    <cofactor evidence="8">
        <name>a divalent metal cation</name>
        <dbReference type="ChEBI" id="CHEBI:60240"/>
    </cofactor>
    <text evidence="8">Binds 1 divalent metal cation per subunit.</text>
</comment>
<sequence>MADPVTERLLIRGADLVDHDGRRRGWLLLESGAVIGSGDGPEPAADRVIDAAGRVVTPGFVDLHNHGGAGIAFDDEADPTAALAFHRSHGTTRQLLSLVSAPIDALERSLSRIAALTRADPLVLGAHLEGPFLADARRGAHDPASLRNPDPDAVSRLLAAGDGALRMVTLAPERDGSAQAQERLQQGGVAVAVGHTDAGYDDARAAFDRGATILTHAFNAMRQIEHRAPGPVIAAVDAGAVLELILDGIHVHPSVAGAAFRMAPGRLALVTDAMSAAGRPDGPYTLGGLDVVVAHGSARLAGTSTLAGSVLTQDVALRQAIEHAGVDPVHAVTALTATPARALGRPDLGSFRTGARADVLVLADDWSPTVVIAEGRVLTPFP</sequence>
<evidence type="ECO:0000256" key="7">
    <source>
        <dbReference type="PIRSR" id="PIRSR038994-2"/>
    </source>
</evidence>
<dbReference type="GO" id="GO:0008448">
    <property type="term" value="F:N-acetylglucosamine-6-phosphate deacetylase activity"/>
    <property type="evidence" value="ECO:0007669"/>
    <property type="project" value="InterPro"/>
</dbReference>
<dbReference type="AlphaFoldDB" id="A0A9D2H6E1"/>
<evidence type="ECO:0000259" key="9">
    <source>
        <dbReference type="Pfam" id="PF01979"/>
    </source>
</evidence>
<evidence type="ECO:0000256" key="3">
    <source>
        <dbReference type="ARBA" id="ARBA00022801"/>
    </source>
</evidence>
<feature type="active site" description="Proton donor/acceptor" evidence="6">
    <location>
        <position position="272"/>
    </location>
</feature>
<dbReference type="CDD" id="cd00854">
    <property type="entry name" value="NagA"/>
    <property type="match status" value="1"/>
</dbReference>
<dbReference type="InterPro" id="IPR032466">
    <property type="entry name" value="Metal_Hydrolase"/>
</dbReference>
<evidence type="ECO:0000256" key="6">
    <source>
        <dbReference type="PIRSR" id="PIRSR038994-1"/>
    </source>
</evidence>
<evidence type="ECO:0000256" key="2">
    <source>
        <dbReference type="ARBA" id="ARBA00022723"/>
    </source>
</evidence>
<dbReference type="Proteomes" id="UP000824220">
    <property type="component" value="Unassembled WGS sequence"/>
</dbReference>
<dbReference type="InterPro" id="IPR011059">
    <property type="entry name" value="Metal-dep_hydrolase_composite"/>
</dbReference>
<dbReference type="PIRSF" id="PIRSF038994">
    <property type="entry name" value="NagA"/>
    <property type="match status" value="1"/>
</dbReference>
<gene>
    <name evidence="10" type="ORF">H9800_06645</name>
</gene>
<evidence type="ECO:0000256" key="4">
    <source>
        <dbReference type="ARBA" id="ARBA00023277"/>
    </source>
</evidence>
<evidence type="ECO:0000256" key="8">
    <source>
        <dbReference type="PIRSR" id="PIRSR038994-3"/>
    </source>
</evidence>
<feature type="domain" description="Amidohydrolase-related" evidence="9">
    <location>
        <begin position="55"/>
        <end position="377"/>
    </location>
</feature>
<dbReference type="SUPFAM" id="SSF51556">
    <property type="entry name" value="Metallo-dependent hydrolases"/>
    <property type="match status" value="1"/>
</dbReference>
<evidence type="ECO:0000313" key="11">
    <source>
        <dbReference type="Proteomes" id="UP000824220"/>
    </source>
</evidence>
<feature type="binding site" evidence="7">
    <location>
        <position position="140"/>
    </location>
    <ligand>
        <name>substrate</name>
    </ligand>
</feature>
<reference evidence="10" key="2">
    <citation type="submission" date="2021-04" db="EMBL/GenBank/DDBJ databases">
        <authorList>
            <person name="Gilroy R."/>
        </authorList>
    </citation>
    <scope>NUCLEOTIDE SEQUENCE</scope>
    <source>
        <strain evidence="10">ChiHjej8B7-3636</strain>
    </source>
</reference>
<evidence type="ECO:0000256" key="1">
    <source>
        <dbReference type="ARBA" id="ARBA00010716"/>
    </source>
</evidence>
<feature type="binding site" evidence="7">
    <location>
        <position position="227"/>
    </location>
    <ligand>
        <name>substrate</name>
    </ligand>
</feature>
<dbReference type="EMBL" id="DXAM01000092">
    <property type="protein sequence ID" value="HJA04526.1"/>
    <property type="molecule type" value="Genomic_DNA"/>
</dbReference>
<dbReference type="SUPFAM" id="SSF51338">
    <property type="entry name" value="Composite domain of metallo-dependent hydrolases"/>
    <property type="match status" value="1"/>
</dbReference>
<name>A0A9D2H6E1_9MICO</name>
<proteinExistence type="inferred from homology"/>
<feature type="binding site" evidence="8">
    <location>
        <position position="216"/>
    </location>
    <ligand>
        <name>Zn(2+)</name>
        <dbReference type="ChEBI" id="CHEBI:29105"/>
    </ligand>
</feature>
<comment type="similarity">
    <text evidence="1 5">Belongs to the metallo-dependent hydrolases superfamily. NagA family.</text>
</comment>
<feature type="binding site" evidence="8">
    <location>
        <position position="129"/>
    </location>
    <ligand>
        <name>Zn(2+)</name>
        <dbReference type="ChEBI" id="CHEBI:29105"/>
    </ligand>
</feature>
<dbReference type="Gene3D" id="3.20.20.140">
    <property type="entry name" value="Metal-dependent hydrolases"/>
    <property type="match status" value="1"/>
</dbReference>
<accession>A0A9D2H6E1</accession>
<keyword evidence="4 5" id="KW-0119">Carbohydrate metabolism</keyword>
<dbReference type="InterPro" id="IPR006680">
    <property type="entry name" value="Amidohydro-rel"/>
</dbReference>
<feature type="binding site" evidence="7">
    <location>
        <position position="250"/>
    </location>
    <ligand>
        <name>substrate</name>
    </ligand>
</feature>
<evidence type="ECO:0000313" key="10">
    <source>
        <dbReference type="EMBL" id="HJA04526.1"/>
    </source>
</evidence>
<dbReference type="Gene3D" id="2.30.40.10">
    <property type="entry name" value="Urease, subunit C, domain 1"/>
    <property type="match status" value="1"/>
</dbReference>
<reference evidence="10" key="1">
    <citation type="journal article" date="2021" name="PeerJ">
        <title>Extensive microbial diversity within the chicken gut microbiome revealed by metagenomics and culture.</title>
        <authorList>
            <person name="Gilroy R."/>
            <person name="Ravi A."/>
            <person name="Getino M."/>
            <person name="Pursley I."/>
            <person name="Horton D.L."/>
            <person name="Alikhan N.F."/>
            <person name="Baker D."/>
            <person name="Gharbi K."/>
            <person name="Hall N."/>
            <person name="Watson M."/>
            <person name="Adriaenssens E.M."/>
            <person name="Foster-Nyarko E."/>
            <person name="Jarju S."/>
            <person name="Secka A."/>
            <person name="Antonio M."/>
            <person name="Oren A."/>
            <person name="Chaudhuri R.R."/>
            <person name="La Ragione R."/>
            <person name="Hildebrand F."/>
            <person name="Pallen M.J."/>
        </authorList>
    </citation>
    <scope>NUCLEOTIDE SEQUENCE</scope>
    <source>
        <strain evidence="10">ChiHjej8B7-3636</strain>
    </source>
</reference>
<dbReference type="PANTHER" id="PTHR11113">
    <property type="entry name" value="N-ACETYLGLUCOSAMINE-6-PHOSPHATE DEACETYLASE"/>
    <property type="match status" value="1"/>
</dbReference>
<dbReference type="Pfam" id="PF01979">
    <property type="entry name" value="Amidohydro_1"/>
    <property type="match status" value="1"/>
</dbReference>
<comment type="caution">
    <text evidence="10">The sequence shown here is derived from an EMBL/GenBank/DDBJ whole genome shotgun (WGS) entry which is preliminary data.</text>
</comment>
<dbReference type="GO" id="GO:0046872">
    <property type="term" value="F:metal ion binding"/>
    <property type="evidence" value="ECO:0007669"/>
    <property type="project" value="UniProtKB-KW"/>
</dbReference>
<keyword evidence="2 8" id="KW-0479">Metal-binding</keyword>
<dbReference type="InterPro" id="IPR003764">
    <property type="entry name" value="GlcNAc_6-P_deAcase"/>
</dbReference>
<dbReference type="GO" id="GO:0006046">
    <property type="term" value="P:N-acetylglucosamine catabolic process"/>
    <property type="evidence" value="ECO:0007669"/>
    <property type="project" value="TreeGrafter"/>
</dbReference>